<accession>A0A1P8WIP7</accession>
<protein>
    <submittedName>
        <fullName evidence="8">Bifunctional preprotein translocase subunit</fullName>
    </submittedName>
</protein>
<dbReference type="PANTHER" id="PTHR33406">
    <property type="entry name" value="MEMBRANE PROTEIN MJ1562-RELATED"/>
    <property type="match status" value="1"/>
</dbReference>
<dbReference type="Pfam" id="PF03176">
    <property type="entry name" value="MMPL"/>
    <property type="match status" value="2"/>
</dbReference>
<dbReference type="PANTHER" id="PTHR33406:SF12">
    <property type="entry name" value="BLR2997 PROTEIN"/>
    <property type="match status" value="1"/>
</dbReference>
<dbReference type="AlphaFoldDB" id="A0A1P8WIP7"/>
<reference evidence="8 9" key="1">
    <citation type="journal article" date="2016" name="Front. Microbiol.">
        <title>Fuerstia marisgermanicae gen. nov., sp. nov., an Unusual Member of the Phylum Planctomycetes from the German Wadden Sea.</title>
        <authorList>
            <person name="Kohn T."/>
            <person name="Heuer A."/>
            <person name="Jogler M."/>
            <person name="Vollmers J."/>
            <person name="Boedeker C."/>
            <person name="Bunk B."/>
            <person name="Rast P."/>
            <person name="Borchert D."/>
            <person name="Glockner I."/>
            <person name="Freese H.M."/>
            <person name="Klenk H.P."/>
            <person name="Overmann J."/>
            <person name="Kaster A.K."/>
            <person name="Rohde M."/>
            <person name="Wiegand S."/>
            <person name="Jogler C."/>
        </authorList>
    </citation>
    <scope>NUCLEOTIDE SEQUENCE [LARGE SCALE GENOMIC DNA]</scope>
    <source>
        <strain evidence="8 9">NH11</strain>
    </source>
</reference>
<feature type="transmembrane region" description="Helical" evidence="6">
    <location>
        <begin position="720"/>
        <end position="741"/>
    </location>
</feature>
<evidence type="ECO:0000256" key="4">
    <source>
        <dbReference type="ARBA" id="ARBA00022989"/>
    </source>
</evidence>
<keyword evidence="3 6" id="KW-0812">Transmembrane</keyword>
<feature type="transmembrane region" description="Helical" evidence="6">
    <location>
        <begin position="651"/>
        <end position="670"/>
    </location>
</feature>
<keyword evidence="5 6" id="KW-0472">Membrane</keyword>
<evidence type="ECO:0000313" key="8">
    <source>
        <dbReference type="EMBL" id="APZ93939.1"/>
    </source>
</evidence>
<name>A0A1P8WIP7_9PLAN</name>
<dbReference type="Gene3D" id="1.20.1640.10">
    <property type="entry name" value="Multidrug efflux transporter AcrB transmembrane domain"/>
    <property type="match status" value="2"/>
</dbReference>
<evidence type="ECO:0000256" key="3">
    <source>
        <dbReference type="ARBA" id="ARBA00022692"/>
    </source>
</evidence>
<feature type="transmembrane region" description="Helical" evidence="6">
    <location>
        <begin position="276"/>
        <end position="293"/>
    </location>
</feature>
<evidence type="ECO:0000256" key="1">
    <source>
        <dbReference type="ARBA" id="ARBA00004651"/>
    </source>
</evidence>
<evidence type="ECO:0000313" key="9">
    <source>
        <dbReference type="Proteomes" id="UP000187735"/>
    </source>
</evidence>
<feature type="domain" description="SSD" evidence="7">
    <location>
        <begin position="249"/>
        <end position="372"/>
    </location>
</feature>
<keyword evidence="4 6" id="KW-1133">Transmembrane helix</keyword>
<dbReference type="EMBL" id="CP017641">
    <property type="protein sequence ID" value="APZ93939.1"/>
    <property type="molecule type" value="Genomic_DNA"/>
</dbReference>
<dbReference type="OrthoDB" id="9794724at2"/>
<dbReference type="PROSITE" id="PS50156">
    <property type="entry name" value="SSD"/>
    <property type="match status" value="2"/>
</dbReference>
<keyword evidence="9" id="KW-1185">Reference proteome</keyword>
<keyword evidence="2" id="KW-1003">Cell membrane</keyword>
<evidence type="ECO:0000256" key="6">
    <source>
        <dbReference type="SAM" id="Phobius"/>
    </source>
</evidence>
<dbReference type="InterPro" id="IPR050545">
    <property type="entry name" value="Mycobact_MmpL"/>
</dbReference>
<feature type="transmembrane region" description="Helical" evidence="6">
    <location>
        <begin position="753"/>
        <end position="776"/>
    </location>
</feature>
<dbReference type="Proteomes" id="UP000187735">
    <property type="component" value="Chromosome"/>
</dbReference>
<feature type="transmembrane region" description="Helical" evidence="6">
    <location>
        <begin position="676"/>
        <end position="699"/>
    </location>
</feature>
<evidence type="ECO:0000259" key="7">
    <source>
        <dbReference type="PROSITE" id="PS50156"/>
    </source>
</evidence>
<feature type="transmembrane region" description="Helical" evidence="6">
    <location>
        <begin position="246"/>
        <end position="270"/>
    </location>
</feature>
<feature type="transmembrane region" description="Helical" evidence="6">
    <location>
        <begin position="625"/>
        <end position="644"/>
    </location>
</feature>
<sequence>MSRLFDFLIARPKSTLLAVTTFTLLIGLGALRLRIDFSPQQVYIGEDNSVEFSEAHKKMFRFEDSIVLVVLEAVDEQSLLREDCLRWMKDLADGVRDLEGVRVVTSLATLERPRINIRGNDRVTWSHLLSEELYSDRDYLLDRVERLPLLNDTLISSDNQMMMTLIDLDPAARSITAVTERVNAITDVIARLPTPANTDTFVSGVPAIRVDVINSIIRDQTQMVPLCSALFLVVSFIIFRSFKVTLLCLVAALTSVVMTMGLMGWFGIMFSVMSNMIPALLLIIGAANNVHVLSRFQVEVRQSGNDYATCAKTTMMEMSRTCLLTLATTGIGFGSLLVARSELLQSLAVQAAAGMACCYFGLMFVLPQTLILCGSALARRADNNHKKSSPAADSTVPATTENVRLKTSRLDTMWKTFGTMIGRYSVAIVAFHLLLAGWTVWSARNIPVNSYMFETYDGDHPTMEAVRKIDEHMSGLISLEIQLQADTREELFQPEVALALAKVREAIGLDERVTFYRDYIEFLSSFDRGRTLEGDSEAIGASLKRIQLALRQIGDPEVTSSFLAREEPAARVMMRIHDVGSAGMKALIADVDVILKKELPQNISFAITGDAYLHAFCMDAFVRDLFTSLVTASGVIFLLITLLFRSLRIGLIAAVPNMFPLVMTLGYLHLRGYELTAGNVLVFAISLGIAVDDTIHFLARFRDERRNAEPLEAVRNTLHTSGRAIVLTSVLVVSGLSVLIFSDFVPTRRFAELTAITMCSALPGDVILLPALLNLFAGRGRRQVQTETPTDLGEPQGDN</sequence>
<proteinExistence type="predicted"/>
<dbReference type="InterPro" id="IPR000731">
    <property type="entry name" value="SSD"/>
</dbReference>
<gene>
    <name evidence="8" type="ORF">Fuma_03557</name>
</gene>
<feature type="transmembrane region" description="Helical" evidence="6">
    <location>
        <begin position="351"/>
        <end position="378"/>
    </location>
</feature>
<dbReference type="RefSeq" id="WP_077025320.1">
    <property type="nucleotide sequence ID" value="NZ_CP017641.1"/>
</dbReference>
<dbReference type="SUPFAM" id="SSF82866">
    <property type="entry name" value="Multidrug efflux transporter AcrB transmembrane domain"/>
    <property type="match status" value="2"/>
</dbReference>
<feature type="domain" description="SSD" evidence="7">
    <location>
        <begin position="649"/>
        <end position="775"/>
    </location>
</feature>
<feature type="transmembrane region" description="Helical" evidence="6">
    <location>
        <begin position="321"/>
        <end position="339"/>
    </location>
</feature>
<dbReference type="InterPro" id="IPR004869">
    <property type="entry name" value="MMPL_dom"/>
</dbReference>
<organism evidence="8 9">
    <name type="scientific">Fuerstiella marisgermanici</name>
    <dbReference type="NCBI Taxonomy" id="1891926"/>
    <lineage>
        <taxon>Bacteria</taxon>
        <taxon>Pseudomonadati</taxon>
        <taxon>Planctomycetota</taxon>
        <taxon>Planctomycetia</taxon>
        <taxon>Planctomycetales</taxon>
        <taxon>Planctomycetaceae</taxon>
        <taxon>Fuerstiella</taxon>
    </lineage>
</organism>
<feature type="transmembrane region" description="Helical" evidence="6">
    <location>
        <begin position="223"/>
        <end position="239"/>
    </location>
</feature>
<evidence type="ECO:0000256" key="5">
    <source>
        <dbReference type="ARBA" id="ARBA00023136"/>
    </source>
</evidence>
<comment type="subcellular location">
    <subcellularLocation>
        <location evidence="1">Cell membrane</location>
        <topology evidence="1">Multi-pass membrane protein</topology>
    </subcellularLocation>
</comment>
<evidence type="ECO:0000256" key="2">
    <source>
        <dbReference type="ARBA" id="ARBA00022475"/>
    </source>
</evidence>
<dbReference type="KEGG" id="fmr:Fuma_03557"/>
<dbReference type="GO" id="GO:0005886">
    <property type="term" value="C:plasma membrane"/>
    <property type="evidence" value="ECO:0007669"/>
    <property type="project" value="UniProtKB-SubCell"/>
</dbReference>
<feature type="transmembrane region" description="Helical" evidence="6">
    <location>
        <begin position="421"/>
        <end position="441"/>
    </location>
</feature>